<gene>
    <name evidence="3" type="ORF">CFT61_10090</name>
</gene>
<dbReference type="CDD" id="cd17242">
    <property type="entry name" value="MobM_relaxase"/>
    <property type="match status" value="1"/>
</dbReference>
<dbReference type="Gene3D" id="3.30.930.30">
    <property type="match status" value="1"/>
</dbReference>
<comment type="caution">
    <text evidence="3">The sequence shown here is derived from an EMBL/GenBank/DDBJ whole genome shotgun (WGS) entry which is preliminary data.</text>
</comment>
<dbReference type="InterPro" id="IPR001668">
    <property type="entry name" value="Mob_Pre"/>
</dbReference>
<dbReference type="GO" id="GO:0006310">
    <property type="term" value="P:DNA recombination"/>
    <property type="evidence" value="ECO:0007669"/>
    <property type="project" value="InterPro"/>
</dbReference>
<evidence type="ECO:0000313" key="4">
    <source>
        <dbReference type="Proteomes" id="UP000215155"/>
    </source>
</evidence>
<dbReference type="RefSeq" id="WP_089544304.1">
    <property type="nucleotide sequence ID" value="NZ_JAPDUW010000001.1"/>
</dbReference>
<feature type="region of interest" description="Disordered" evidence="2">
    <location>
        <begin position="1"/>
        <end position="22"/>
    </location>
</feature>
<evidence type="ECO:0000256" key="2">
    <source>
        <dbReference type="SAM" id="MobiDB-lite"/>
    </source>
</evidence>
<accession>A0AA91TJ06</accession>
<sequence>MGHFSLDFKKAKGSSDARESDHIERKVIPDNADPTRTHLNRELVKMPSGVYGRDEAIAHRIKTAGIKRKITNDQVRVIRTVLSGTHEDMMNIAANGQLDDWCNDSLKWLQDTFGKENVVSVVLHMDEHTPHLHASIVPIVTGERRKAKNKTTEEGKRTYRKKANAVRLCADDVLNRDKMVGYHDSYAEAMGKYGLKRGVRGSDARHTSTAQYYRNIKRETERLQNCMKLLQSDVEEAERLLKQTKSEINTEKLQAAKTEAKTAFVSKICSLLGSGKLKEVEQHNQKLCELVTDREQYIDELHGKMQRMEDSHTQQLGEMQQKHQAEVVDLKSKHSTEVTMLNNIIRKAKRWFPMLEAYLQIESLCKRIGFTAEQISVLLAGKALNFSGSLYSEKHRRKFNVENAEIKVFSDSTKPNQLFLCINRQPIVEWFKEQWNISKDRRTLNPKINKEEKI</sequence>
<feature type="coiled-coil region" evidence="1">
    <location>
        <begin position="220"/>
        <end position="261"/>
    </location>
</feature>
<proteinExistence type="predicted"/>
<protein>
    <submittedName>
        <fullName evidence="3">Mobilization protein</fullName>
    </submittedName>
</protein>
<evidence type="ECO:0000256" key="1">
    <source>
        <dbReference type="SAM" id="Coils"/>
    </source>
</evidence>
<dbReference type="AlphaFoldDB" id="A0AA91TJ06"/>
<evidence type="ECO:0000313" key="3">
    <source>
        <dbReference type="EMBL" id="OXL43609.1"/>
    </source>
</evidence>
<dbReference type="GO" id="GO:0003677">
    <property type="term" value="F:DNA binding"/>
    <property type="evidence" value="ECO:0007669"/>
    <property type="project" value="InterPro"/>
</dbReference>
<dbReference type="Pfam" id="PF01076">
    <property type="entry name" value="Mob_Pre"/>
    <property type="match status" value="1"/>
</dbReference>
<dbReference type="Proteomes" id="UP000215155">
    <property type="component" value="Unassembled WGS sequence"/>
</dbReference>
<keyword evidence="1" id="KW-0175">Coiled coil</keyword>
<organism evidence="3 4">
    <name type="scientific">Segatella copri</name>
    <dbReference type="NCBI Taxonomy" id="165179"/>
    <lineage>
        <taxon>Bacteria</taxon>
        <taxon>Pseudomonadati</taxon>
        <taxon>Bacteroidota</taxon>
        <taxon>Bacteroidia</taxon>
        <taxon>Bacteroidales</taxon>
        <taxon>Prevotellaceae</taxon>
        <taxon>Segatella</taxon>
    </lineage>
</organism>
<name>A0AA91TJ06_9BACT</name>
<dbReference type="NCBIfam" id="NF041497">
    <property type="entry name" value="MobV"/>
    <property type="match status" value="1"/>
</dbReference>
<reference evidence="3 4" key="1">
    <citation type="submission" date="2017-07" db="EMBL/GenBank/DDBJ databases">
        <title>Draft genome sequence of Prevotella copri isolated from the gut of healthy adult Indian.</title>
        <authorList>
            <person name="Das B."/>
            <person name="Bag S."/>
            <person name="Ghosh T.S."/>
        </authorList>
    </citation>
    <scope>NUCLEOTIDE SEQUENCE [LARGE SCALE GENOMIC DNA]</scope>
    <source>
        <strain evidence="3 4">Indica</strain>
    </source>
</reference>
<dbReference type="EMBL" id="NMPZ01000015">
    <property type="protein sequence ID" value="OXL43609.1"/>
    <property type="molecule type" value="Genomic_DNA"/>
</dbReference>